<comment type="caution">
    <text evidence="2">The sequence shown here is derived from an EMBL/GenBank/DDBJ whole genome shotgun (WGS) entry which is preliminary data.</text>
</comment>
<feature type="region of interest" description="Disordered" evidence="1">
    <location>
        <begin position="175"/>
        <end position="237"/>
    </location>
</feature>
<feature type="region of interest" description="Disordered" evidence="1">
    <location>
        <begin position="134"/>
        <end position="157"/>
    </location>
</feature>
<protein>
    <recommendedName>
        <fullName evidence="4">ParH-like protein</fullName>
    </recommendedName>
</protein>
<evidence type="ECO:0000256" key="1">
    <source>
        <dbReference type="SAM" id="MobiDB-lite"/>
    </source>
</evidence>
<name>A0A917XLN7_9ACTN</name>
<organism evidence="2 3">
    <name type="scientific">Streptomyces fuscichromogenes</name>
    <dbReference type="NCBI Taxonomy" id="1324013"/>
    <lineage>
        <taxon>Bacteria</taxon>
        <taxon>Bacillati</taxon>
        <taxon>Actinomycetota</taxon>
        <taxon>Actinomycetes</taxon>
        <taxon>Kitasatosporales</taxon>
        <taxon>Streptomycetaceae</taxon>
        <taxon>Streptomyces</taxon>
    </lineage>
</organism>
<sequence>MLTDRSHRRMWRRVRTLLEGLALPDPFDTETFLALLAERRGRPIQVLPVTVDVGVPCGLLVTTDHADYILCTPGTSALHRQHILVHEAAHLLCGHDRSPAPEAPGVRALLPGLSPDLVRRVLGRTVYAESAEQLLTAADPEQPPCGSARPPPRRARQVCETPALEIAPNDINNTRLGLKRLPAARRAGRGPPRAARPPLPKRRNGQHSPSAGGVVRSRGTMDRRSRRSPAAEGRSAGCFAAGKSAPALGRGQPRAADSACFASRPMMSAWWFVR</sequence>
<proteinExistence type="predicted"/>
<dbReference type="Proteomes" id="UP000653411">
    <property type="component" value="Unassembled WGS sequence"/>
</dbReference>
<reference evidence="2" key="1">
    <citation type="journal article" date="2014" name="Int. J. Syst. Evol. Microbiol.">
        <title>Complete genome sequence of Corynebacterium casei LMG S-19264T (=DSM 44701T), isolated from a smear-ripened cheese.</title>
        <authorList>
            <consortium name="US DOE Joint Genome Institute (JGI-PGF)"/>
            <person name="Walter F."/>
            <person name="Albersmeier A."/>
            <person name="Kalinowski J."/>
            <person name="Ruckert C."/>
        </authorList>
    </citation>
    <scope>NUCLEOTIDE SEQUENCE</scope>
    <source>
        <strain evidence="2">CGMCC 4.7110</strain>
    </source>
</reference>
<evidence type="ECO:0008006" key="4">
    <source>
        <dbReference type="Google" id="ProtNLM"/>
    </source>
</evidence>
<accession>A0A917XLN7</accession>
<reference evidence="2" key="2">
    <citation type="submission" date="2020-09" db="EMBL/GenBank/DDBJ databases">
        <authorList>
            <person name="Sun Q."/>
            <person name="Zhou Y."/>
        </authorList>
    </citation>
    <scope>NUCLEOTIDE SEQUENCE</scope>
    <source>
        <strain evidence="2">CGMCC 4.7110</strain>
    </source>
</reference>
<keyword evidence="3" id="KW-1185">Reference proteome</keyword>
<dbReference type="AlphaFoldDB" id="A0A917XLN7"/>
<gene>
    <name evidence="2" type="ORF">GCM10011578_085080</name>
</gene>
<evidence type="ECO:0000313" key="2">
    <source>
        <dbReference type="EMBL" id="GGN39016.1"/>
    </source>
</evidence>
<dbReference type="EMBL" id="BMML01000029">
    <property type="protein sequence ID" value="GGN39016.1"/>
    <property type="molecule type" value="Genomic_DNA"/>
</dbReference>
<evidence type="ECO:0000313" key="3">
    <source>
        <dbReference type="Proteomes" id="UP000653411"/>
    </source>
</evidence>